<comment type="caution">
    <text evidence="1">The sequence shown here is derived from an EMBL/GenBank/DDBJ whole genome shotgun (WGS) entry which is preliminary data.</text>
</comment>
<evidence type="ECO:0000313" key="2">
    <source>
        <dbReference type="Proteomes" id="UP000601435"/>
    </source>
</evidence>
<dbReference type="Proteomes" id="UP000601435">
    <property type="component" value="Unassembled WGS sequence"/>
</dbReference>
<dbReference type="EMBL" id="CAJNJA010033034">
    <property type="protein sequence ID" value="CAE7673724.1"/>
    <property type="molecule type" value="Genomic_DNA"/>
</dbReference>
<sequence>EGSNILHLAALGGLDRACDLLLQRGVRFAQEQVRAVLEPQRWTLLRRLWPEGATKSLPVHEAFKQVLDECGSDPKVVAVCAGVGALRPTSLAALMDDAEAIKLLAATDISEDPLPGASPSALMWAQWSSSQQAARAMLDAGVTLSNADLEGLRRLGRARRQSQDSKTGSDAPSAAARLLDPSDWSLLPQAVQHFAGATPLSRLQDLREKMLFGISEVRPADAPAIGGLLPVPMQPPALTRVTSISAEQEEAAAKEEVAATALLDLLGPAKASIIRFLVQREIAQGEGRSGLSAIHLLALHAAATFVDVHAQCQLYMPLLKSALGALPSARGPCYRAVMRGSSKEAPSLRQFSLGSVVQWPAATAGTLDFGAAMAAL</sequence>
<dbReference type="AlphaFoldDB" id="A0A812WIP8"/>
<keyword evidence="2" id="KW-1185">Reference proteome</keyword>
<gene>
    <name evidence="1" type="ORF">SNEC2469_LOCUS19306</name>
</gene>
<feature type="non-terminal residue" evidence="1">
    <location>
        <position position="376"/>
    </location>
</feature>
<name>A0A812WIP8_9DINO</name>
<organism evidence="1 2">
    <name type="scientific">Symbiodinium necroappetens</name>
    <dbReference type="NCBI Taxonomy" id="1628268"/>
    <lineage>
        <taxon>Eukaryota</taxon>
        <taxon>Sar</taxon>
        <taxon>Alveolata</taxon>
        <taxon>Dinophyceae</taxon>
        <taxon>Suessiales</taxon>
        <taxon>Symbiodiniaceae</taxon>
        <taxon>Symbiodinium</taxon>
    </lineage>
</organism>
<reference evidence="1" key="1">
    <citation type="submission" date="2021-02" db="EMBL/GenBank/DDBJ databases">
        <authorList>
            <person name="Dougan E. K."/>
            <person name="Rhodes N."/>
            <person name="Thang M."/>
            <person name="Chan C."/>
        </authorList>
    </citation>
    <scope>NUCLEOTIDE SEQUENCE</scope>
</reference>
<dbReference type="InterPro" id="IPR036770">
    <property type="entry name" value="Ankyrin_rpt-contain_sf"/>
</dbReference>
<accession>A0A812WIP8</accession>
<protein>
    <submittedName>
        <fullName evidence="1">Uncharacterized protein</fullName>
    </submittedName>
</protein>
<evidence type="ECO:0000313" key="1">
    <source>
        <dbReference type="EMBL" id="CAE7673724.1"/>
    </source>
</evidence>
<feature type="non-terminal residue" evidence="1">
    <location>
        <position position="1"/>
    </location>
</feature>
<proteinExistence type="predicted"/>
<dbReference type="OrthoDB" id="4084751at2759"/>
<dbReference type="SUPFAM" id="SSF48403">
    <property type="entry name" value="Ankyrin repeat"/>
    <property type="match status" value="1"/>
</dbReference>
<dbReference type="Gene3D" id="1.25.40.20">
    <property type="entry name" value="Ankyrin repeat-containing domain"/>
    <property type="match status" value="1"/>
</dbReference>